<evidence type="ECO:0000313" key="2">
    <source>
        <dbReference type="Proteomes" id="UP000062043"/>
    </source>
</evidence>
<accession>A0A0X1KN37</accession>
<sequence>MNFNDYLSKISPGESVLIEHTSLSLHALAFYVIGQKYGWDRVLLVDVIDSSVPVIRWLRLSGLSVPENVTRIKAGGVSNWGRVILEVDPHKDPGIFLSKFSRKLREVYSKSEFTATVIMNPERLFPLQNENINFILTLSNMASAFLGDPRRITFYFVNREMTESIYPALLEEAFTRVLCFTGKRNLRVLKSPEIEEEGSEIKLD</sequence>
<protein>
    <recommendedName>
        <fullName evidence="3">KaiC-like domain-containing protein</fullName>
    </recommendedName>
</protein>
<gene>
    <name evidence="1" type="ORF">X802_04015</name>
</gene>
<evidence type="ECO:0000313" key="1">
    <source>
        <dbReference type="EMBL" id="AJC72701.1"/>
    </source>
</evidence>
<dbReference type="Pfam" id="PF03192">
    <property type="entry name" value="DUF257"/>
    <property type="match status" value="1"/>
</dbReference>
<evidence type="ECO:0008006" key="3">
    <source>
        <dbReference type="Google" id="ProtNLM"/>
    </source>
</evidence>
<organism evidence="1 2">
    <name type="scientific">Thermococcus guaymasensis DSM 11113</name>
    <dbReference type="NCBI Taxonomy" id="1432656"/>
    <lineage>
        <taxon>Archaea</taxon>
        <taxon>Methanobacteriati</taxon>
        <taxon>Methanobacteriota</taxon>
        <taxon>Thermococci</taxon>
        <taxon>Thermococcales</taxon>
        <taxon>Thermococcaceae</taxon>
        <taxon>Thermococcus</taxon>
    </lineage>
</organism>
<dbReference type="AlphaFoldDB" id="A0A0X1KN37"/>
<dbReference type="GeneID" id="27134819"/>
<keyword evidence="2" id="KW-1185">Reference proteome</keyword>
<proteinExistence type="predicted"/>
<reference evidence="1 2" key="1">
    <citation type="submission" date="2014-01" db="EMBL/GenBank/DDBJ databases">
        <title>Genome sequencing of Thermococcus guaymasensis.</title>
        <authorList>
            <person name="Zhang X."/>
            <person name="Alvare G."/>
            <person name="Fristensky B."/>
            <person name="Chen L."/>
            <person name="Suen T."/>
            <person name="Chen Q."/>
            <person name="Ma K."/>
        </authorList>
    </citation>
    <scope>NUCLEOTIDE SEQUENCE [LARGE SCALE GENOMIC DNA]</scope>
    <source>
        <strain evidence="1 2">DSM 11113</strain>
    </source>
</reference>
<dbReference type="KEGG" id="tgy:X802_04015"/>
<dbReference type="Proteomes" id="UP000062043">
    <property type="component" value="Chromosome"/>
</dbReference>
<dbReference type="STRING" id="1432656.X802_04015"/>
<dbReference type="OrthoDB" id="95564at2157"/>
<dbReference type="RefSeq" id="WP_062371183.1">
    <property type="nucleotide sequence ID" value="NZ_CP007140.1"/>
</dbReference>
<dbReference type="PATRIC" id="fig|1432656.3.peg.780"/>
<dbReference type="InterPro" id="IPR005489">
    <property type="entry name" value="DUF257"/>
</dbReference>
<name>A0A0X1KN37_9EURY</name>
<dbReference type="EMBL" id="CP007140">
    <property type="protein sequence ID" value="AJC72701.1"/>
    <property type="molecule type" value="Genomic_DNA"/>
</dbReference>
<dbReference type="Gene3D" id="3.40.50.11570">
    <property type="entry name" value="Protein of unknown function DUF257"/>
    <property type="match status" value="1"/>
</dbReference>